<evidence type="ECO:0000256" key="6">
    <source>
        <dbReference type="ARBA" id="ARBA00022989"/>
    </source>
</evidence>
<evidence type="ECO:0000256" key="1">
    <source>
        <dbReference type="ARBA" id="ARBA00004370"/>
    </source>
</evidence>
<keyword evidence="9" id="KW-0732">Signal</keyword>
<accession>A0ABM0LXH0</accession>
<evidence type="ECO:0000313" key="12">
    <source>
        <dbReference type="RefSeq" id="XP_006812461.1"/>
    </source>
</evidence>
<dbReference type="PANTHER" id="PTHR24025">
    <property type="entry name" value="DESMOGLEIN FAMILY MEMBER"/>
    <property type="match status" value="1"/>
</dbReference>
<evidence type="ECO:0000256" key="4">
    <source>
        <dbReference type="ARBA" id="ARBA00022837"/>
    </source>
</evidence>
<reference evidence="12" key="1">
    <citation type="submission" date="2025-08" db="UniProtKB">
        <authorList>
            <consortium name="RefSeq"/>
        </authorList>
    </citation>
    <scope>IDENTIFICATION</scope>
    <source>
        <tissue evidence="12">Testes</tissue>
    </source>
</reference>
<evidence type="ECO:0000259" key="10">
    <source>
        <dbReference type="PROSITE" id="PS50268"/>
    </source>
</evidence>
<keyword evidence="3" id="KW-0677">Repeat</keyword>
<proteinExistence type="predicted"/>
<dbReference type="PROSITE" id="PS00232">
    <property type="entry name" value="CADHERIN_1"/>
    <property type="match status" value="7"/>
</dbReference>
<feature type="domain" description="Cadherin" evidence="10">
    <location>
        <begin position="560"/>
        <end position="667"/>
    </location>
</feature>
<dbReference type="Pfam" id="PF25374">
    <property type="entry name" value="Cadherin_FAT4_N"/>
    <property type="match status" value="1"/>
</dbReference>
<feature type="domain" description="Cadherin" evidence="10">
    <location>
        <begin position="668"/>
        <end position="774"/>
    </location>
</feature>
<dbReference type="SMART" id="SM00112">
    <property type="entry name" value="CA"/>
    <property type="match status" value="9"/>
</dbReference>
<dbReference type="PROSITE" id="PS50268">
    <property type="entry name" value="CADHERIN_2"/>
    <property type="match status" value="10"/>
</dbReference>
<keyword evidence="5" id="KW-0130">Cell adhesion</keyword>
<dbReference type="RefSeq" id="XP_006812461.1">
    <property type="nucleotide sequence ID" value="XM_006812398.1"/>
</dbReference>
<feature type="domain" description="Cadherin" evidence="10">
    <location>
        <begin position="455"/>
        <end position="559"/>
    </location>
</feature>
<gene>
    <name evidence="12" type="primary">LOC102807815</name>
</gene>
<feature type="domain" description="Cadherin" evidence="10">
    <location>
        <begin position="125"/>
        <end position="239"/>
    </location>
</feature>
<dbReference type="CDD" id="cd11304">
    <property type="entry name" value="Cadherin_repeat"/>
    <property type="match status" value="10"/>
</dbReference>
<dbReference type="SUPFAM" id="SSF49313">
    <property type="entry name" value="Cadherin-like"/>
    <property type="match status" value="10"/>
</dbReference>
<dbReference type="Proteomes" id="UP000694865">
    <property type="component" value="Unplaced"/>
</dbReference>
<evidence type="ECO:0000256" key="8">
    <source>
        <dbReference type="PROSITE-ProRule" id="PRU00043"/>
    </source>
</evidence>
<feature type="domain" description="Cadherin" evidence="10">
    <location>
        <begin position="775"/>
        <end position="874"/>
    </location>
</feature>
<organism evidence="11 12">
    <name type="scientific">Saccoglossus kowalevskii</name>
    <name type="common">Acorn worm</name>
    <dbReference type="NCBI Taxonomy" id="10224"/>
    <lineage>
        <taxon>Eukaryota</taxon>
        <taxon>Metazoa</taxon>
        <taxon>Hemichordata</taxon>
        <taxon>Enteropneusta</taxon>
        <taxon>Harrimaniidae</taxon>
        <taxon>Saccoglossus</taxon>
    </lineage>
</organism>
<feature type="signal peptide" evidence="9">
    <location>
        <begin position="1"/>
        <end position="24"/>
    </location>
</feature>
<dbReference type="InterPro" id="IPR020894">
    <property type="entry name" value="Cadherin_CS"/>
</dbReference>
<feature type="domain" description="Cadherin" evidence="10">
    <location>
        <begin position="978"/>
        <end position="1028"/>
    </location>
</feature>
<dbReference type="InterPro" id="IPR002126">
    <property type="entry name" value="Cadherin-like_dom"/>
</dbReference>
<feature type="domain" description="Cadherin" evidence="10">
    <location>
        <begin position="875"/>
        <end position="977"/>
    </location>
</feature>
<dbReference type="GeneID" id="102807815"/>
<protein>
    <submittedName>
        <fullName evidence="12">Protocadherin Fat 4-like</fullName>
    </submittedName>
</protein>
<dbReference type="InterPro" id="IPR050971">
    <property type="entry name" value="Cadherin-domain_protein"/>
</dbReference>
<evidence type="ECO:0000313" key="11">
    <source>
        <dbReference type="Proteomes" id="UP000694865"/>
    </source>
</evidence>
<evidence type="ECO:0000256" key="9">
    <source>
        <dbReference type="SAM" id="SignalP"/>
    </source>
</evidence>
<keyword evidence="4 8" id="KW-0106">Calcium</keyword>
<keyword evidence="11" id="KW-1185">Reference proteome</keyword>
<dbReference type="InterPro" id="IPR015919">
    <property type="entry name" value="Cadherin-like_sf"/>
</dbReference>
<keyword evidence="6" id="KW-1133">Transmembrane helix</keyword>
<dbReference type="PRINTS" id="PR00205">
    <property type="entry name" value="CADHERIN"/>
</dbReference>
<evidence type="ECO:0000256" key="2">
    <source>
        <dbReference type="ARBA" id="ARBA00022692"/>
    </source>
</evidence>
<evidence type="ECO:0000256" key="7">
    <source>
        <dbReference type="ARBA" id="ARBA00023136"/>
    </source>
</evidence>
<comment type="subcellular location">
    <subcellularLocation>
        <location evidence="1">Membrane</location>
    </subcellularLocation>
</comment>
<feature type="domain" description="Cadherin" evidence="10">
    <location>
        <begin position="32"/>
        <end position="124"/>
    </location>
</feature>
<dbReference type="PANTHER" id="PTHR24025:SF23">
    <property type="entry name" value="NEURAL-CADHERIN"/>
    <property type="match status" value="1"/>
</dbReference>
<evidence type="ECO:0000256" key="3">
    <source>
        <dbReference type="ARBA" id="ARBA00022737"/>
    </source>
</evidence>
<dbReference type="Gene3D" id="2.60.40.60">
    <property type="entry name" value="Cadherins"/>
    <property type="match status" value="10"/>
</dbReference>
<evidence type="ECO:0000256" key="5">
    <source>
        <dbReference type="ARBA" id="ARBA00022889"/>
    </source>
</evidence>
<dbReference type="Pfam" id="PF00028">
    <property type="entry name" value="Cadherin"/>
    <property type="match status" value="8"/>
</dbReference>
<feature type="domain" description="Cadherin" evidence="10">
    <location>
        <begin position="240"/>
        <end position="342"/>
    </location>
</feature>
<feature type="domain" description="Cadherin" evidence="10">
    <location>
        <begin position="348"/>
        <end position="454"/>
    </location>
</feature>
<keyword evidence="2" id="KW-0812">Transmembrane</keyword>
<keyword evidence="7" id="KW-0472">Membrane</keyword>
<name>A0ABM0LXH0_SACKO</name>
<sequence length="1034" mass="114593">MVPSRLLQLVFVAFLLRLSALSTAEDDPLNRAVERANFNIDEGQPPGSFVGAISTRPGFTYRFSEESEYFSIDSISGEIRTKATIDRESLSSDLLSYVVFSSEPTYPIEVRITVDDINDNSPNFPESRIYVSFSESARTGTSVILDTATDLDSGSYGITENYAIVGGNTDDELFRLVVTTNPSGAAAFLHVVTTHTLDREAQDFYQLNISAQDGGIPPRFGFLLVDITIRDANDNPPVFDPSEYEVSLIESIEPDTLVLTVRATDRDIGENAEIIYFLDEREDLFTIHPSTGEIRTLRELDFESNEIYTVTVEAKDKGNPTQYGRAYVHVRLLDENDHSPVITFRFIPSSETVAKVAEETAVGTIIAIATVTDEDEGLNGQTSIQITRGNEQEHFRIYPLASLYAIQVAASLDRERISQYNLTFFVKDFGSPPRYTFAYLIIYVTDANDHAPEFEYEQYEVTLSEDLPSGSFVESLTATDEDADLNAQIFYRITEGNDLDWFEIDENTGLITTKSALDREIASRIVLNITAQDQGATQHLAETHIIINIADENDDAPTFVITSYNVTIMENFTPPREVVIVSATDMDSGVNGEVSYTLADHVEMDYPGVFTIIENTGKIMTLVTFDRETIPEYTLSVIATDGGVLPRSSTTQVNLKVGDLNDNSPIFYPVNYYGEIDENQPAGTTVKHGQVSATDLDFGSYGRVAYTIIQGNSDGRFSIDRNSGVIIATTSLDREQKNSYQLIINAQDDGGRSAIPYATVHITVVDILDNPPQFDKLGYTFEFFENVALGHSVGRVSASTGDQSSILSYAISSGDRDNVFQIDSVSGEITTAKEIDREVTPFYQLTVIVNGGPVVGQTLVNITISDKNDNSPEFPQPMITTAVVENWSVGHEVQQIHATDRDDGPNGQIVYELLRNPDQKFRIDETTGWIYLNLPVDSSVRTYYLQVLVTDFGVPQLSSILNVTVEVRDINDHSPVFVQTRYQTDIIESISRNTQFFQVSATDQDLGQNGLVTYSVTQGNTENKFGIFPDGNLC</sequence>
<feature type="chain" id="PRO_5047512508" evidence="9">
    <location>
        <begin position="25"/>
        <end position="1034"/>
    </location>
</feature>